<keyword evidence="4" id="KW-1185">Reference proteome</keyword>
<reference evidence="3" key="1">
    <citation type="submission" date="2021-02" db="EMBL/GenBank/DDBJ databases">
        <authorList>
            <person name="Dougan E. K."/>
            <person name="Rhodes N."/>
            <person name="Thang M."/>
            <person name="Chan C."/>
        </authorList>
    </citation>
    <scope>NUCLEOTIDE SEQUENCE</scope>
</reference>
<feature type="compositionally biased region" description="Basic residues" evidence="1">
    <location>
        <begin position="10"/>
        <end position="20"/>
    </location>
</feature>
<feature type="compositionally biased region" description="Polar residues" evidence="1">
    <location>
        <begin position="253"/>
        <end position="266"/>
    </location>
</feature>
<dbReference type="Proteomes" id="UP000604046">
    <property type="component" value="Unassembled WGS sequence"/>
</dbReference>
<feature type="compositionally biased region" description="Basic and acidic residues" evidence="1">
    <location>
        <begin position="83"/>
        <end position="92"/>
    </location>
</feature>
<feature type="region of interest" description="Disordered" evidence="1">
    <location>
        <begin position="533"/>
        <end position="595"/>
    </location>
</feature>
<feature type="compositionally biased region" description="Basic and acidic residues" evidence="1">
    <location>
        <begin position="301"/>
        <end position="310"/>
    </location>
</feature>
<dbReference type="AlphaFoldDB" id="A0A812I3A6"/>
<dbReference type="EMBL" id="CAJNDS010000152">
    <property type="protein sequence ID" value="CAE6970951.1"/>
    <property type="molecule type" value="Genomic_DNA"/>
</dbReference>
<sequence length="624" mass="67063">MGGAASAVKRLTHSLRNKTSRARESAAVHPEGQRPKPDVPTELHNFPSGNNALGPSQGEAKKSRERFEDVVGLGESPGEPLEETPRTSRTQHDVPIVPGPTEQEDRSISPSRQPSRHIQEAVTPDKHPAPPHPWVLVPYEDDAYYWNTETDEVTWDFPVFAPGDAKGDVLQDTQVPQVPVLGLSESEGEDEADLMDVLTACREAKAWSMPEMAQMAQHGMPHDPACSPASADEEISPQEQLALAATCASSVTSIRMEQPPTSTPISKETAGEPEAEQRLHEGPQEKPVDGKWIAELEDEEINRLPCERFESVPNEPLDTSASLGAGSFTVMKAEGQSSGTPVSPPSPPSPSSPASLPSRTSHTSRTSPIFARRPDDSEDSEDSEDSADAEDAEDTDVGHGKYLPKVSHVDVRSAETSPVSALVLPAGGSVPTRHVSRASQFYDLVKLRCHSVSPDGAEGACSFFDTYRVLRQRGQSQAVQLSSMALPGWDQEAPVEASPSSDEGFAEAFAEGIPQGKRELHSQDRLSLLAADAAVSKRPPPSGSRPSTTPAPLDCKKDATSAKRKYPKRAAPKSLKSVLRAAPKRRDQRLASPARATADAALVAAYTGVACGSTRPLHQRPKWQ</sequence>
<accession>A0A812I3A6</accession>
<feature type="region of interest" description="Disordered" evidence="1">
    <location>
        <begin position="1"/>
        <end position="129"/>
    </location>
</feature>
<dbReference type="OrthoDB" id="414990at2759"/>
<feature type="region of interest" description="Disordered" evidence="1">
    <location>
        <begin position="253"/>
        <end position="403"/>
    </location>
</feature>
<evidence type="ECO:0000313" key="4">
    <source>
        <dbReference type="Proteomes" id="UP000604046"/>
    </source>
</evidence>
<comment type="caution">
    <text evidence="3">The sequence shown here is derived from an EMBL/GenBank/DDBJ whole genome shotgun (WGS) entry which is preliminary data.</text>
</comment>
<feature type="compositionally biased region" description="Basic and acidic residues" evidence="1">
    <location>
        <begin position="21"/>
        <end position="41"/>
    </location>
</feature>
<feature type="compositionally biased region" description="Acidic residues" evidence="1">
    <location>
        <begin position="376"/>
        <end position="395"/>
    </location>
</feature>
<feature type="compositionally biased region" description="Pro residues" evidence="1">
    <location>
        <begin position="342"/>
        <end position="351"/>
    </location>
</feature>
<gene>
    <name evidence="3" type="ORF">SNAT2548_LOCUS2541</name>
</gene>
<name>A0A812I3A6_9DINO</name>
<feature type="compositionally biased region" description="Basic and acidic residues" evidence="1">
    <location>
        <begin position="59"/>
        <end position="69"/>
    </location>
</feature>
<dbReference type="InterPro" id="IPR001202">
    <property type="entry name" value="WW_dom"/>
</dbReference>
<organism evidence="3 4">
    <name type="scientific">Symbiodinium natans</name>
    <dbReference type="NCBI Taxonomy" id="878477"/>
    <lineage>
        <taxon>Eukaryota</taxon>
        <taxon>Sar</taxon>
        <taxon>Alveolata</taxon>
        <taxon>Dinophyceae</taxon>
        <taxon>Suessiales</taxon>
        <taxon>Symbiodiniaceae</taxon>
        <taxon>Symbiodinium</taxon>
    </lineage>
</organism>
<feature type="compositionally biased region" description="Basic and acidic residues" evidence="1">
    <location>
        <begin position="275"/>
        <end position="294"/>
    </location>
</feature>
<feature type="compositionally biased region" description="Low complexity" evidence="1">
    <location>
        <begin position="352"/>
        <end position="368"/>
    </location>
</feature>
<feature type="compositionally biased region" description="Basic residues" evidence="1">
    <location>
        <begin position="562"/>
        <end position="571"/>
    </location>
</feature>
<feature type="compositionally biased region" description="Basic and acidic residues" evidence="1">
    <location>
        <begin position="117"/>
        <end position="128"/>
    </location>
</feature>
<evidence type="ECO:0000313" key="3">
    <source>
        <dbReference type="EMBL" id="CAE6970951.1"/>
    </source>
</evidence>
<evidence type="ECO:0000256" key="1">
    <source>
        <dbReference type="SAM" id="MobiDB-lite"/>
    </source>
</evidence>
<proteinExistence type="predicted"/>
<feature type="domain" description="WW" evidence="2">
    <location>
        <begin position="128"/>
        <end position="160"/>
    </location>
</feature>
<dbReference type="PROSITE" id="PS50020">
    <property type="entry name" value="WW_DOMAIN_2"/>
    <property type="match status" value="1"/>
</dbReference>
<evidence type="ECO:0000259" key="2">
    <source>
        <dbReference type="PROSITE" id="PS50020"/>
    </source>
</evidence>
<protein>
    <recommendedName>
        <fullName evidence="2">WW domain-containing protein</fullName>
    </recommendedName>
</protein>